<evidence type="ECO:0000256" key="1">
    <source>
        <dbReference type="SAM" id="MobiDB-lite"/>
    </source>
</evidence>
<dbReference type="EMBL" id="NKUJ01000278">
    <property type="protein sequence ID" value="RMJ08622.1"/>
    <property type="molecule type" value="Genomic_DNA"/>
</dbReference>
<feature type="compositionally biased region" description="Basic and acidic residues" evidence="1">
    <location>
        <begin position="119"/>
        <end position="129"/>
    </location>
</feature>
<keyword evidence="2" id="KW-0472">Membrane</keyword>
<gene>
    <name evidence="3" type="ORF">CDV36_011768</name>
</gene>
<keyword evidence="4" id="KW-1185">Reference proteome</keyword>
<accession>A0A3M2RTY8</accession>
<feature type="transmembrane region" description="Helical" evidence="2">
    <location>
        <begin position="42"/>
        <end position="65"/>
    </location>
</feature>
<name>A0A3M2RTY8_9HYPO</name>
<dbReference type="Proteomes" id="UP000277212">
    <property type="component" value="Unassembled WGS sequence"/>
</dbReference>
<keyword evidence="2" id="KW-1133">Transmembrane helix</keyword>
<sequence>MTHDGWSITLSTRSNGTHTARSQAPWIVWPASFSKPSQPALFLLWISLLGFFLVLLSPCPVLCLVSPHHTVTSSALTTTPPTTTLPAPKLVHPGFSLWEETEPLTPLSPHSKTTSSPRCNRDTRLHESRPLSNPSSPSLPASPYRIRDGTREQSASRSETLAYRGAPRRVIVRVRAVGHSEACSTAPACSFPPVTATLRTTRAKAPAIGGRPSSTSH</sequence>
<comment type="caution">
    <text evidence="3">The sequence shown here is derived from an EMBL/GenBank/DDBJ whole genome shotgun (WGS) entry which is preliminary data.</text>
</comment>
<feature type="compositionally biased region" description="Polar residues" evidence="1">
    <location>
        <begin position="108"/>
        <end position="118"/>
    </location>
</feature>
<keyword evidence="2" id="KW-0812">Transmembrane</keyword>
<protein>
    <submittedName>
        <fullName evidence="3">Uncharacterized protein</fullName>
    </submittedName>
</protein>
<evidence type="ECO:0000256" key="2">
    <source>
        <dbReference type="SAM" id="Phobius"/>
    </source>
</evidence>
<feature type="compositionally biased region" description="Low complexity" evidence="1">
    <location>
        <begin position="130"/>
        <end position="143"/>
    </location>
</feature>
<proteinExistence type="predicted"/>
<feature type="region of interest" description="Disordered" evidence="1">
    <location>
        <begin position="102"/>
        <end position="161"/>
    </location>
</feature>
<reference evidence="3 4" key="1">
    <citation type="submission" date="2017-06" db="EMBL/GenBank/DDBJ databases">
        <title>Comparative genomic analysis of Ambrosia Fusariam Clade fungi.</title>
        <authorList>
            <person name="Stajich J.E."/>
            <person name="Carrillo J."/>
            <person name="Kijimoto T."/>
            <person name="Eskalen A."/>
            <person name="O'Donnell K."/>
            <person name="Kasson M."/>
        </authorList>
    </citation>
    <scope>NUCLEOTIDE SEQUENCE [LARGE SCALE GENOMIC DNA]</scope>
    <source>
        <strain evidence="3">UCR3666</strain>
    </source>
</reference>
<evidence type="ECO:0000313" key="3">
    <source>
        <dbReference type="EMBL" id="RMJ08622.1"/>
    </source>
</evidence>
<dbReference type="AlphaFoldDB" id="A0A3M2RTY8"/>
<organism evidence="3 4">
    <name type="scientific">Fusarium kuroshium</name>
    <dbReference type="NCBI Taxonomy" id="2010991"/>
    <lineage>
        <taxon>Eukaryota</taxon>
        <taxon>Fungi</taxon>
        <taxon>Dikarya</taxon>
        <taxon>Ascomycota</taxon>
        <taxon>Pezizomycotina</taxon>
        <taxon>Sordariomycetes</taxon>
        <taxon>Hypocreomycetidae</taxon>
        <taxon>Hypocreales</taxon>
        <taxon>Nectriaceae</taxon>
        <taxon>Fusarium</taxon>
        <taxon>Fusarium solani species complex</taxon>
    </lineage>
</organism>
<evidence type="ECO:0000313" key="4">
    <source>
        <dbReference type="Proteomes" id="UP000277212"/>
    </source>
</evidence>